<accession>A0A7E4ZYL0</accession>
<dbReference type="Pfam" id="PF00112">
    <property type="entry name" value="Peptidase_C1"/>
    <property type="match status" value="1"/>
</dbReference>
<dbReference type="SUPFAM" id="SSF54001">
    <property type="entry name" value="Cysteine proteinases"/>
    <property type="match status" value="1"/>
</dbReference>
<evidence type="ECO:0000313" key="5">
    <source>
        <dbReference type="Proteomes" id="UP000492821"/>
    </source>
</evidence>
<dbReference type="GO" id="GO:0008234">
    <property type="term" value="F:cysteine-type peptidase activity"/>
    <property type="evidence" value="ECO:0007669"/>
    <property type="project" value="InterPro"/>
</dbReference>
<dbReference type="Proteomes" id="UP000492821">
    <property type="component" value="Unassembled WGS sequence"/>
</dbReference>
<dbReference type="GO" id="GO:0006508">
    <property type="term" value="P:proteolysis"/>
    <property type="evidence" value="ECO:0007669"/>
    <property type="project" value="InterPro"/>
</dbReference>
<evidence type="ECO:0000313" key="6">
    <source>
        <dbReference type="WBParaSite" id="Pan_g3771.t1"/>
    </source>
</evidence>
<proteinExistence type="inferred from homology"/>
<keyword evidence="3" id="KW-0732">Signal</keyword>
<sequence>MLTVVLLVTLFPGTITVSINKVDGLHDQAFVDEINAKQTTWIAKFNERFATPEARQAVLGLADVTKTPGNVFVDDYNITDDEIPESFDARQQWPRCESIGHIRDQAACLSCWAVSAAAVMSDRTCIASNGTLNVSISADDLMECSPFCGYGCEPCWPYFAMLTMAHFGAVTGGDHNSNVGCKPYLLPNQNNPRLPGCVRKCQNSYETLYEDDKHYALQPYYVSGIKNWQKEIMTNGPAVVGFQVEQDFVHYSSGVYSHGESNSTANHAVKLLGWGVEDGTPYWLCANSWGSKWGDHGYFKIRRGSNDCNLESNYLTAASAKIVKK</sequence>
<keyword evidence="2" id="KW-1015">Disulfide bond</keyword>
<evidence type="ECO:0000259" key="4">
    <source>
        <dbReference type="SMART" id="SM00645"/>
    </source>
</evidence>
<dbReference type="PANTHER" id="PTHR12411">
    <property type="entry name" value="CYSTEINE PROTEASE FAMILY C1-RELATED"/>
    <property type="match status" value="1"/>
</dbReference>
<reference evidence="5" key="1">
    <citation type="journal article" date="2013" name="Genetics">
        <title>The draft genome and transcriptome of Panagrellus redivivus are shaped by the harsh demands of a free-living lifestyle.</title>
        <authorList>
            <person name="Srinivasan J."/>
            <person name="Dillman A.R."/>
            <person name="Macchietto M.G."/>
            <person name="Heikkinen L."/>
            <person name="Lakso M."/>
            <person name="Fracchia K.M."/>
            <person name="Antoshechkin I."/>
            <person name="Mortazavi A."/>
            <person name="Wong G."/>
            <person name="Sternberg P.W."/>
        </authorList>
    </citation>
    <scope>NUCLEOTIDE SEQUENCE [LARGE SCALE GENOMIC DNA]</scope>
    <source>
        <strain evidence="5">MT8872</strain>
    </source>
</reference>
<organism evidence="5 6">
    <name type="scientific">Panagrellus redivivus</name>
    <name type="common">Microworm</name>
    <dbReference type="NCBI Taxonomy" id="6233"/>
    <lineage>
        <taxon>Eukaryota</taxon>
        <taxon>Metazoa</taxon>
        <taxon>Ecdysozoa</taxon>
        <taxon>Nematoda</taxon>
        <taxon>Chromadorea</taxon>
        <taxon>Rhabditida</taxon>
        <taxon>Tylenchina</taxon>
        <taxon>Panagrolaimomorpha</taxon>
        <taxon>Panagrolaimoidea</taxon>
        <taxon>Panagrolaimidae</taxon>
        <taxon>Panagrellus</taxon>
    </lineage>
</organism>
<feature type="domain" description="Peptidase C1A papain C-terminal" evidence="4">
    <location>
        <begin position="83"/>
        <end position="318"/>
    </location>
</feature>
<dbReference type="Gene3D" id="3.90.70.10">
    <property type="entry name" value="Cysteine proteinases"/>
    <property type="match status" value="1"/>
</dbReference>
<evidence type="ECO:0000256" key="3">
    <source>
        <dbReference type="SAM" id="SignalP"/>
    </source>
</evidence>
<dbReference type="InterPro" id="IPR025660">
    <property type="entry name" value="Pept_his_AS"/>
</dbReference>
<dbReference type="WBParaSite" id="Pan_g3771.t1">
    <property type="protein sequence ID" value="Pan_g3771.t1"/>
    <property type="gene ID" value="Pan_g3771"/>
</dbReference>
<feature type="signal peptide" evidence="3">
    <location>
        <begin position="1"/>
        <end position="16"/>
    </location>
</feature>
<comment type="similarity">
    <text evidence="1">Belongs to the peptidase C1 family.</text>
</comment>
<feature type="chain" id="PRO_5028925974" evidence="3">
    <location>
        <begin position="17"/>
        <end position="325"/>
    </location>
</feature>
<dbReference type="InterPro" id="IPR000668">
    <property type="entry name" value="Peptidase_C1A_C"/>
</dbReference>
<dbReference type="PROSITE" id="PS00639">
    <property type="entry name" value="THIOL_PROTEASE_HIS"/>
    <property type="match status" value="1"/>
</dbReference>
<name>A0A7E4ZYL0_PANRE</name>
<reference evidence="6" key="2">
    <citation type="submission" date="2020-10" db="UniProtKB">
        <authorList>
            <consortium name="WormBaseParasite"/>
        </authorList>
    </citation>
    <scope>IDENTIFICATION</scope>
</reference>
<protein>
    <submittedName>
        <fullName evidence="6">Pept_C1 domain-containing protein</fullName>
    </submittedName>
</protein>
<evidence type="ECO:0000256" key="1">
    <source>
        <dbReference type="ARBA" id="ARBA00008455"/>
    </source>
</evidence>
<dbReference type="InterPro" id="IPR025661">
    <property type="entry name" value="Pept_asp_AS"/>
</dbReference>
<dbReference type="PRINTS" id="PR00705">
    <property type="entry name" value="PAPAIN"/>
</dbReference>
<dbReference type="InterPro" id="IPR038765">
    <property type="entry name" value="Papain-like_cys_pep_sf"/>
</dbReference>
<dbReference type="InterPro" id="IPR013128">
    <property type="entry name" value="Peptidase_C1A"/>
</dbReference>
<keyword evidence="5" id="KW-1185">Reference proteome</keyword>
<dbReference type="PROSITE" id="PS00640">
    <property type="entry name" value="THIOL_PROTEASE_ASN"/>
    <property type="match status" value="1"/>
</dbReference>
<dbReference type="AlphaFoldDB" id="A0A7E4ZYL0"/>
<dbReference type="SMART" id="SM00645">
    <property type="entry name" value="Pept_C1"/>
    <property type="match status" value="1"/>
</dbReference>
<evidence type="ECO:0000256" key="2">
    <source>
        <dbReference type="ARBA" id="ARBA00023157"/>
    </source>
</evidence>
<dbReference type="CDD" id="cd02620">
    <property type="entry name" value="Peptidase_C1A_CathepsinB"/>
    <property type="match status" value="1"/>
</dbReference>